<evidence type="ECO:0000256" key="4">
    <source>
        <dbReference type="ARBA" id="ARBA00023163"/>
    </source>
</evidence>
<keyword evidence="4" id="KW-0804">Transcription</keyword>
<dbReference type="SMART" id="SM00422">
    <property type="entry name" value="HTH_MERR"/>
    <property type="match status" value="1"/>
</dbReference>
<dbReference type="PANTHER" id="PTHR30204:SF69">
    <property type="entry name" value="MERR-FAMILY TRANSCRIPTIONAL REGULATOR"/>
    <property type="match status" value="1"/>
</dbReference>
<keyword evidence="3" id="KW-0238">DNA-binding</keyword>
<reference evidence="6 7" key="1">
    <citation type="submission" date="2023-09" db="EMBL/GenBank/DDBJ databases">
        <authorList>
            <person name="Rey-Velasco X."/>
        </authorList>
    </citation>
    <scope>NUCLEOTIDE SEQUENCE [LARGE SCALE GENOMIC DNA]</scope>
    <source>
        <strain evidence="6 7">W335</strain>
    </source>
</reference>
<protein>
    <submittedName>
        <fullName evidence="6">MerR family transcriptional regulator</fullName>
    </submittedName>
</protein>
<dbReference type="Proteomes" id="UP001251857">
    <property type="component" value="Unassembled WGS sequence"/>
</dbReference>
<dbReference type="InterPro" id="IPR000551">
    <property type="entry name" value="MerR-type_HTH_dom"/>
</dbReference>
<keyword evidence="1" id="KW-0678">Repressor</keyword>
<evidence type="ECO:0000256" key="3">
    <source>
        <dbReference type="ARBA" id="ARBA00023125"/>
    </source>
</evidence>
<proteinExistence type="predicted"/>
<dbReference type="SUPFAM" id="SSF46955">
    <property type="entry name" value="Putative DNA-binding domain"/>
    <property type="match status" value="1"/>
</dbReference>
<evidence type="ECO:0000313" key="7">
    <source>
        <dbReference type="Proteomes" id="UP001251857"/>
    </source>
</evidence>
<dbReference type="InterPro" id="IPR009061">
    <property type="entry name" value="DNA-bd_dom_put_sf"/>
</dbReference>
<evidence type="ECO:0000256" key="1">
    <source>
        <dbReference type="ARBA" id="ARBA00022491"/>
    </source>
</evidence>
<feature type="domain" description="HTH merR-type" evidence="5">
    <location>
        <begin position="14"/>
        <end position="80"/>
    </location>
</feature>
<gene>
    <name evidence="6" type="ORF">RM532_01440</name>
</gene>
<dbReference type="InterPro" id="IPR047057">
    <property type="entry name" value="MerR_fam"/>
</dbReference>
<keyword evidence="2" id="KW-0805">Transcription regulation</keyword>
<dbReference type="PANTHER" id="PTHR30204">
    <property type="entry name" value="REDOX-CYCLING DRUG-SENSING TRANSCRIPTIONAL ACTIVATOR SOXR"/>
    <property type="match status" value="1"/>
</dbReference>
<name>A0ABU3BWD6_9GAMM</name>
<dbReference type="RefSeq" id="WP_311651323.1">
    <property type="nucleotide sequence ID" value="NZ_JAVRIB010000001.1"/>
</dbReference>
<dbReference type="EMBL" id="JAVRIB010000001">
    <property type="protein sequence ID" value="MDT0633613.1"/>
    <property type="molecule type" value="Genomic_DNA"/>
</dbReference>
<dbReference type="Pfam" id="PF13411">
    <property type="entry name" value="MerR_1"/>
    <property type="match status" value="1"/>
</dbReference>
<evidence type="ECO:0000313" key="6">
    <source>
        <dbReference type="EMBL" id="MDT0633613.1"/>
    </source>
</evidence>
<keyword evidence="7" id="KW-1185">Reference proteome</keyword>
<evidence type="ECO:0000256" key="2">
    <source>
        <dbReference type="ARBA" id="ARBA00023015"/>
    </source>
</evidence>
<dbReference type="PROSITE" id="PS50937">
    <property type="entry name" value="HTH_MERR_2"/>
    <property type="match status" value="1"/>
</dbReference>
<sequence>MEASADNWMDEPNGYRIGAVTARTGLTADCLRAWERRHAVVHPQRGGGGQRVYSEADIRKLSLLRRLVDAGEAIGAISGLDMQALEQRLAAAENGRPARRSVALYVAGTLAVDKLKPQLPTSDFRLTGEAASLADAASRFRPDRDGGMPMLVAECESLDEIDFAHLLRLIDTLQPSHTLLMHRFLPRHLRERLTRHGVSLLRSPLPASDLRQILAARHLRGAEASEVADMAEVRAEDDAPPPRFSRETLRRLAAMQPTLVCECPRHLAELLTSLLAFEDYSQQCEDRSPEDADTHAFLRAATGRARVAMEQALMRVLRHDGIDPEAL</sequence>
<comment type="caution">
    <text evidence="6">The sequence shown here is derived from an EMBL/GenBank/DDBJ whole genome shotgun (WGS) entry which is preliminary data.</text>
</comment>
<accession>A0ABU3BWD6</accession>
<evidence type="ECO:0000259" key="5">
    <source>
        <dbReference type="PROSITE" id="PS50937"/>
    </source>
</evidence>
<organism evidence="6 7">
    <name type="scientific">Spectribacter hydrogenoxidans</name>
    <dbReference type="NCBI Taxonomy" id="3075608"/>
    <lineage>
        <taxon>Bacteria</taxon>
        <taxon>Pseudomonadati</taxon>
        <taxon>Pseudomonadota</taxon>
        <taxon>Gammaproteobacteria</taxon>
        <taxon>Salinisphaerales</taxon>
        <taxon>Salinisphaeraceae</taxon>
        <taxon>Spectribacter</taxon>
    </lineage>
</organism>
<dbReference type="Gene3D" id="1.10.1660.10">
    <property type="match status" value="1"/>
</dbReference>